<evidence type="ECO:0000256" key="1">
    <source>
        <dbReference type="ARBA" id="ARBA00001974"/>
    </source>
</evidence>
<feature type="domain" description="Acyl-CoA dehydrogenase/oxidase N-terminal" evidence="11">
    <location>
        <begin position="7"/>
        <end position="119"/>
    </location>
</feature>
<evidence type="ECO:0000256" key="2">
    <source>
        <dbReference type="ARBA" id="ARBA00009347"/>
    </source>
</evidence>
<dbReference type="SUPFAM" id="SSF47203">
    <property type="entry name" value="Acyl-CoA dehydrogenase C-terminal domain-like"/>
    <property type="match status" value="1"/>
</dbReference>
<dbReference type="InterPro" id="IPR009100">
    <property type="entry name" value="AcylCoA_DH/oxidase_NM_dom_sf"/>
</dbReference>
<keyword evidence="13" id="KW-1185">Reference proteome</keyword>
<evidence type="ECO:0000256" key="8">
    <source>
        <dbReference type="RuleBase" id="RU362125"/>
    </source>
</evidence>
<keyword evidence="5 8" id="KW-0560">Oxidoreductase</keyword>
<proteinExistence type="inferred from homology"/>
<dbReference type="FunFam" id="1.20.140.10:FF:000011">
    <property type="entry name" value="Medium-chain specific acyl-CoA dehydrogenase, mitochondrial"/>
    <property type="match status" value="1"/>
</dbReference>
<dbReference type="PIRSF" id="PIRSF016578">
    <property type="entry name" value="HsaA"/>
    <property type="match status" value="1"/>
</dbReference>
<dbReference type="Pfam" id="PF00441">
    <property type="entry name" value="Acyl-CoA_dh_1"/>
    <property type="match status" value="1"/>
</dbReference>
<sequence>MMHFGLTEEQEAVRKMVRSFVDKEIMPHIQEWDARGHFERSIMTRLADLDLMGVCIPEEYGGSGMDYNTLAIVCEELERGDTAFRTAVSVHTGLNSMTLLQWGNEDQKQRYLKPQAKGEKIGAFGLTEPNAGSDVAAMQTTAVRDGDYYVLNGQKTWISLCDVADHFLVFAYTDKSKKHKGISCFIVERTFEGFSSKAIKGKLGIRAGNTGEIFFDNVRVPAANLVGEEGEGFKIAMSALDNGRFTVAAGACGLIQACLEESLKYCHERSTFGKEIGKHQLVQQMIAKMVDGLETSRLLVYRAGWLKNEGKRNTRETSLAKWHACDAAFNAACDAVQIHGAYGYSNEYPVERFMRNAKAPVIYEGTREIHTIMQAEYALGYRQDKQLRRMLPAWPFTEETVEV</sequence>
<gene>
    <name evidence="12" type="ORF">ADA01nite_13850</name>
</gene>
<feature type="domain" description="Acyl-CoA oxidase/dehydrogenase middle" evidence="10">
    <location>
        <begin position="123"/>
        <end position="218"/>
    </location>
</feature>
<evidence type="ECO:0000256" key="7">
    <source>
        <dbReference type="ARBA" id="ARBA00067585"/>
    </source>
</evidence>
<dbReference type="SUPFAM" id="SSF56645">
    <property type="entry name" value="Acyl-CoA dehydrogenase NM domain-like"/>
    <property type="match status" value="1"/>
</dbReference>
<feature type="domain" description="Acyl-CoA dehydrogenase/oxidase C-terminal" evidence="9">
    <location>
        <begin position="230"/>
        <end position="375"/>
    </location>
</feature>
<dbReference type="Pfam" id="PF02770">
    <property type="entry name" value="Acyl-CoA_dh_M"/>
    <property type="match status" value="1"/>
</dbReference>
<dbReference type="InterPro" id="IPR013786">
    <property type="entry name" value="AcylCoA_DH/ox_N"/>
</dbReference>
<reference evidence="12 13" key="1">
    <citation type="submission" date="2019-07" db="EMBL/GenBank/DDBJ databases">
        <title>Whole genome shotgun sequence of Aneurinibacillus danicus NBRC 102444.</title>
        <authorList>
            <person name="Hosoyama A."/>
            <person name="Uohara A."/>
            <person name="Ohji S."/>
            <person name="Ichikawa N."/>
        </authorList>
    </citation>
    <scope>NUCLEOTIDE SEQUENCE [LARGE SCALE GENOMIC DNA]</scope>
    <source>
        <strain evidence="12 13">NBRC 102444</strain>
    </source>
</reference>
<protein>
    <recommendedName>
        <fullName evidence="7">Acyl-CoA dehydrogenase</fullName>
    </recommendedName>
</protein>
<dbReference type="FunFam" id="1.10.540.10:FF:000002">
    <property type="entry name" value="Acyl-CoA dehydrogenase FadE19"/>
    <property type="match status" value="1"/>
</dbReference>
<dbReference type="AlphaFoldDB" id="A0A511V4R6"/>
<evidence type="ECO:0000256" key="5">
    <source>
        <dbReference type="ARBA" id="ARBA00023002"/>
    </source>
</evidence>
<evidence type="ECO:0000259" key="10">
    <source>
        <dbReference type="Pfam" id="PF02770"/>
    </source>
</evidence>
<dbReference type="Pfam" id="PF02771">
    <property type="entry name" value="Acyl-CoA_dh_N"/>
    <property type="match status" value="1"/>
</dbReference>
<dbReference type="Gene3D" id="1.20.140.10">
    <property type="entry name" value="Butyryl-CoA Dehydrogenase, subunit A, domain 3"/>
    <property type="match status" value="1"/>
</dbReference>
<dbReference type="PANTHER" id="PTHR43884">
    <property type="entry name" value="ACYL-COA DEHYDROGENASE"/>
    <property type="match status" value="1"/>
</dbReference>
<comment type="cofactor">
    <cofactor evidence="1 8">
        <name>FAD</name>
        <dbReference type="ChEBI" id="CHEBI:57692"/>
    </cofactor>
</comment>
<evidence type="ECO:0000259" key="9">
    <source>
        <dbReference type="Pfam" id="PF00441"/>
    </source>
</evidence>
<evidence type="ECO:0000256" key="4">
    <source>
        <dbReference type="ARBA" id="ARBA00022827"/>
    </source>
</evidence>
<dbReference type="InterPro" id="IPR006091">
    <property type="entry name" value="Acyl-CoA_Oxase/DH_mid-dom"/>
</dbReference>
<evidence type="ECO:0000259" key="11">
    <source>
        <dbReference type="Pfam" id="PF02771"/>
    </source>
</evidence>
<evidence type="ECO:0000256" key="3">
    <source>
        <dbReference type="ARBA" id="ARBA00022630"/>
    </source>
</evidence>
<dbReference type="PROSITE" id="PS00072">
    <property type="entry name" value="ACYL_COA_DH_1"/>
    <property type="match status" value="1"/>
</dbReference>
<dbReference type="InterPro" id="IPR006089">
    <property type="entry name" value="Acyl-CoA_DH_CS"/>
</dbReference>
<organism evidence="12 13">
    <name type="scientific">Aneurinibacillus danicus</name>
    <dbReference type="NCBI Taxonomy" id="267746"/>
    <lineage>
        <taxon>Bacteria</taxon>
        <taxon>Bacillati</taxon>
        <taxon>Bacillota</taxon>
        <taxon>Bacilli</taxon>
        <taxon>Bacillales</taxon>
        <taxon>Paenibacillaceae</taxon>
        <taxon>Aneurinibacillus group</taxon>
        <taxon>Aneurinibacillus</taxon>
    </lineage>
</organism>
<dbReference type="InterPro" id="IPR037069">
    <property type="entry name" value="AcylCoA_DH/ox_N_sf"/>
</dbReference>
<evidence type="ECO:0000313" key="13">
    <source>
        <dbReference type="Proteomes" id="UP000321157"/>
    </source>
</evidence>
<dbReference type="GO" id="GO:0050660">
    <property type="term" value="F:flavin adenine dinucleotide binding"/>
    <property type="evidence" value="ECO:0007669"/>
    <property type="project" value="InterPro"/>
</dbReference>
<dbReference type="Gene3D" id="2.40.110.10">
    <property type="entry name" value="Butyryl-CoA Dehydrogenase, subunit A, domain 2"/>
    <property type="match status" value="1"/>
</dbReference>
<dbReference type="FunFam" id="2.40.110.10:FF:000001">
    <property type="entry name" value="Acyl-CoA dehydrogenase, mitochondrial"/>
    <property type="match status" value="1"/>
</dbReference>
<comment type="catalytic activity">
    <reaction evidence="6">
        <text>a 2,3-saturated acyl-CoA + A = a 2,3-dehydroacyl-CoA + AH2</text>
        <dbReference type="Rhea" id="RHEA:48608"/>
        <dbReference type="ChEBI" id="CHEBI:13193"/>
        <dbReference type="ChEBI" id="CHEBI:17499"/>
        <dbReference type="ChEBI" id="CHEBI:60015"/>
        <dbReference type="ChEBI" id="CHEBI:65111"/>
    </reaction>
</comment>
<dbReference type="EMBL" id="BJXX01000057">
    <property type="protein sequence ID" value="GEN33925.1"/>
    <property type="molecule type" value="Genomic_DNA"/>
</dbReference>
<evidence type="ECO:0000313" key="12">
    <source>
        <dbReference type="EMBL" id="GEN33925.1"/>
    </source>
</evidence>
<dbReference type="Gene3D" id="1.10.540.10">
    <property type="entry name" value="Acyl-CoA dehydrogenase/oxidase, N-terminal domain"/>
    <property type="match status" value="1"/>
</dbReference>
<keyword evidence="3 8" id="KW-0285">Flavoprotein</keyword>
<comment type="similarity">
    <text evidence="2 8">Belongs to the acyl-CoA dehydrogenase family.</text>
</comment>
<dbReference type="PANTHER" id="PTHR43884:SF12">
    <property type="entry name" value="ISOVALERYL-COA DEHYDROGENASE, MITOCHONDRIAL-RELATED"/>
    <property type="match status" value="1"/>
</dbReference>
<accession>A0A511V4R6</accession>
<dbReference type="Proteomes" id="UP000321157">
    <property type="component" value="Unassembled WGS sequence"/>
</dbReference>
<dbReference type="InterPro" id="IPR036250">
    <property type="entry name" value="AcylCo_DH-like_C"/>
</dbReference>
<dbReference type="InterPro" id="IPR046373">
    <property type="entry name" value="Acyl-CoA_Oxase/DH_mid-dom_sf"/>
</dbReference>
<keyword evidence="4 8" id="KW-0274">FAD</keyword>
<dbReference type="InterPro" id="IPR009075">
    <property type="entry name" value="AcylCo_DH/oxidase_C"/>
</dbReference>
<name>A0A511V4R6_9BACL</name>
<dbReference type="GO" id="GO:0003995">
    <property type="term" value="F:acyl-CoA dehydrogenase activity"/>
    <property type="evidence" value="ECO:0007669"/>
    <property type="project" value="InterPro"/>
</dbReference>
<comment type="caution">
    <text evidence="12">The sequence shown here is derived from an EMBL/GenBank/DDBJ whole genome shotgun (WGS) entry which is preliminary data.</text>
</comment>
<evidence type="ECO:0000256" key="6">
    <source>
        <dbReference type="ARBA" id="ARBA00052546"/>
    </source>
</evidence>